<feature type="domain" description="HTH lysR-type" evidence="5">
    <location>
        <begin position="1"/>
        <end position="58"/>
    </location>
</feature>
<dbReference type="SUPFAM" id="SSF46785">
    <property type="entry name" value="Winged helix' DNA-binding domain"/>
    <property type="match status" value="1"/>
</dbReference>
<comment type="similarity">
    <text evidence="1">Belongs to the LysR transcriptional regulatory family.</text>
</comment>
<dbReference type="GO" id="GO:0003700">
    <property type="term" value="F:DNA-binding transcription factor activity"/>
    <property type="evidence" value="ECO:0007669"/>
    <property type="project" value="InterPro"/>
</dbReference>
<evidence type="ECO:0000256" key="3">
    <source>
        <dbReference type="ARBA" id="ARBA00023125"/>
    </source>
</evidence>
<dbReference type="InterPro" id="IPR005119">
    <property type="entry name" value="LysR_subst-bd"/>
</dbReference>
<dbReference type="GO" id="GO:0003677">
    <property type="term" value="F:DNA binding"/>
    <property type="evidence" value="ECO:0007669"/>
    <property type="project" value="UniProtKB-KW"/>
</dbReference>
<keyword evidence="2" id="KW-0805">Transcription regulation</keyword>
<dbReference type="PANTHER" id="PTHR30346:SF28">
    <property type="entry name" value="HTH-TYPE TRANSCRIPTIONAL REGULATOR CYNR"/>
    <property type="match status" value="1"/>
</dbReference>
<dbReference type="Pfam" id="PF03466">
    <property type="entry name" value="LysR_substrate"/>
    <property type="match status" value="1"/>
</dbReference>
<accession>A0A6I1FK40</accession>
<dbReference type="PROSITE" id="PS50931">
    <property type="entry name" value="HTH_LYSR"/>
    <property type="match status" value="1"/>
</dbReference>
<organism evidence="6 7">
    <name type="scientific">Bacillus aerolatus</name>
    <dbReference type="NCBI Taxonomy" id="2653354"/>
    <lineage>
        <taxon>Bacteria</taxon>
        <taxon>Bacillati</taxon>
        <taxon>Bacillota</taxon>
        <taxon>Bacilli</taxon>
        <taxon>Bacillales</taxon>
        <taxon>Bacillaceae</taxon>
        <taxon>Bacillus</taxon>
    </lineage>
</organism>
<dbReference type="SUPFAM" id="SSF53850">
    <property type="entry name" value="Periplasmic binding protein-like II"/>
    <property type="match status" value="1"/>
</dbReference>
<evidence type="ECO:0000256" key="4">
    <source>
        <dbReference type="ARBA" id="ARBA00023163"/>
    </source>
</evidence>
<dbReference type="GO" id="GO:0032993">
    <property type="term" value="C:protein-DNA complex"/>
    <property type="evidence" value="ECO:0007669"/>
    <property type="project" value="TreeGrafter"/>
</dbReference>
<dbReference type="AlphaFoldDB" id="A0A6I1FK40"/>
<dbReference type="RefSeq" id="WP_152150996.1">
    <property type="nucleotide sequence ID" value="NZ_WEIO01000004.1"/>
</dbReference>
<evidence type="ECO:0000259" key="5">
    <source>
        <dbReference type="PROSITE" id="PS50931"/>
    </source>
</evidence>
<proteinExistence type="inferred from homology"/>
<keyword evidence="3" id="KW-0238">DNA-binding</keyword>
<evidence type="ECO:0000313" key="6">
    <source>
        <dbReference type="EMBL" id="KAB7707086.1"/>
    </source>
</evidence>
<comment type="caution">
    <text evidence="6">The sequence shown here is derived from an EMBL/GenBank/DDBJ whole genome shotgun (WGS) entry which is preliminary data.</text>
</comment>
<dbReference type="InterPro" id="IPR000847">
    <property type="entry name" value="LysR_HTH_N"/>
</dbReference>
<evidence type="ECO:0000256" key="1">
    <source>
        <dbReference type="ARBA" id="ARBA00009437"/>
    </source>
</evidence>
<dbReference type="PANTHER" id="PTHR30346">
    <property type="entry name" value="TRANSCRIPTIONAL DUAL REGULATOR HCAR-RELATED"/>
    <property type="match status" value="1"/>
</dbReference>
<evidence type="ECO:0000256" key="2">
    <source>
        <dbReference type="ARBA" id="ARBA00023015"/>
    </source>
</evidence>
<gene>
    <name evidence="6" type="ORF">F9802_08730</name>
</gene>
<evidence type="ECO:0000313" key="7">
    <source>
        <dbReference type="Proteomes" id="UP000429595"/>
    </source>
</evidence>
<dbReference type="Gene3D" id="1.10.10.10">
    <property type="entry name" value="Winged helix-like DNA-binding domain superfamily/Winged helix DNA-binding domain"/>
    <property type="match status" value="1"/>
</dbReference>
<name>A0A6I1FK40_9BACI</name>
<dbReference type="Gene3D" id="3.40.190.10">
    <property type="entry name" value="Periplasmic binding protein-like II"/>
    <property type="match status" value="2"/>
</dbReference>
<dbReference type="Proteomes" id="UP000429595">
    <property type="component" value="Unassembled WGS sequence"/>
</dbReference>
<keyword evidence="7" id="KW-1185">Reference proteome</keyword>
<dbReference type="InterPro" id="IPR036390">
    <property type="entry name" value="WH_DNA-bd_sf"/>
</dbReference>
<sequence length="305" mass="34678">MDIQKLRYFVEIVEKGSLTKAAIALNMTQPPLSSVIKKLELELGVQLFDRRGKRLILTDTGRLLYNRAKNLIASADTIMNELVEQNKGLKGQVAVGCSTNANLTIIPKVVQRINDTSNIVINVKEGNTSYILDELRNHKLDVGIVRNVFKKDDLHNEILFTEPLMLALPPNHRLLRKKRDVRIEDLKDEKFLLQATTFGHGISEIIIEECQASGFFPNVIYWGTETLPMLNMVQMGLGIAFLPKSFLKLESFNFPPIVEIEDSRLVIKISLVTFKDRIHKASTDKFLEITKGVIDDMYDFTELYS</sequence>
<dbReference type="InterPro" id="IPR036388">
    <property type="entry name" value="WH-like_DNA-bd_sf"/>
</dbReference>
<dbReference type="PRINTS" id="PR00039">
    <property type="entry name" value="HTHLYSR"/>
</dbReference>
<dbReference type="CDD" id="cd05466">
    <property type="entry name" value="PBP2_LTTR_substrate"/>
    <property type="match status" value="1"/>
</dbReference>
<dbReference type="Pfam" id="PF00126">
    <property type="entry name" value="HTH_1"/>
    <property type="match status" value="1"/>
</dbReference>
<keyword evidence="4" id="KW-0804">Transcription</keyword>
<protein>
    <submittedName>
        <fullName evidence="6">LysR family transcriptional regulator</fullName>
    </submittedName>
</protein>
<dbReference type="EMBL" id="WEIO01000004">
    <property type="protein sequence ID" value="KAB7707086.1"/>
    <property type="molecule type" value="Genomic_DNA"/>
</dbReference>
<reference evidence="6 7" key="1">
    <citation type="submission" date="2019-10" db="EMBL/GenBank/DDBJ databases">
        <title>Bacillus aerolatum sp. nov., isolated from bioaerosol of sport playgrounds.</title>
        <authorList>
            <person name="Chen P."/>
            <person name="Zhang G."/>
        </authorList>
    </citation>
    <scope>NUCLEOTIDE SEQUENCE [LARGE SCALE GENOMIC DNA]</scope>
    <source>
        <strain evidence="6 7">CX253</strain>
    </source>
</reference>
<dbReference type="FunFam" id="1.10.10.10:FF:000001">
    <property type="entry name" value="LysR family transcriptional regulator"/>
    <property type="match status" value="1"/>
</dbReference>